<evidence type="ECO:0000256" key="1">
    <source>
        <dbReference type="SAM" id="MobiDB-lite"/>
    </source>
</evidence>
<dbReference type="Pfam" id="PF19655">
    <property type="entry name" value="DUF6158"/>
    <property type="match status" value="1"/>
</dbReference>
<name>A0A420XKH4_9ACTN</name>
<dbReference type="InParanoid" id="A0A420XKH4"/>
<organism evidence="2 3">
    <name type="scientific">Motilibacter peucedani</name>
    <dbReference type="NCBI Taxonomy" id="598650"/>
    <lineage>
        <taxon>Bacteria</taxon>
        <taxon>Bacillati</taxon>
        <taxon>Actinomycetota</taxon>
        <taxon>Actinomycetes</taxon>
        <taxon>Motilibacterales</taxon>
        <taxon>Motilibacteraceae</taxon>
        <taxon>Motilibacter</taxon>
    </lineage>
</organism>
<evidence type="ECO:0000313" key="2">
    <source>
        <dbReference type="EMBL" id="RKS68015.1"/>
    </source>
</evidence>
<accession>A0A420XKH4</accession>
<proteinExistence type="predicted"/>
<dbReference type="OrthoDB" id="4859584at2"/>
<feature type="region of interest" description="Disordered" evidence="1">
    <location>
        <begin position="32"/>
        <end position="73"/>
    </location>
</feature>
<keyword evidence="3" id="KW-1185">Reference proteome</keyword>
<evidence type="ECO:0000313" key="3">
    <source>
        <dbReference type="Proteomes" id="UP000281955"/>
    </source>
</evidence>
<dbReference type="AlphaFoldDB" id="A0A420XKH4"/>
<feature type="compositionally biased region" description="Basic and acidic residues" evidence="1">
    <location>
        <begin position="50"/>
        <end position="66"/>
    </location>
</feature>
<dbReference type="EMBL" id="RBWV01000017">
    <property type="protein sequence ID" value="RKS68015.1"/>
    <property type="molecule type" value="Genomic_DNA"/>
</dbReference>
<reference evidence="2 3" key="1">
    <citation type="submission" date="2018-10" db="EMBL/GenBank/DDBJ databases">
        <title>Genomic Encyclopedia of Archaeal and Bacterial Type Strains, Phase II (KMG-II): from individual species to whole genera.</title>
        <authorList>
            <person name="Goeker M."/>
        </authorList>
    </citation>
    <scope>NUCLEOTIDE SEQUENCE [LARGE SCALE GENOMIC DNA]</scope>
    <source>
        <strain evidence="2 3">RP-AC37</strain>
    </source>
</reference>
<dbReference type="Proteomes" id="UP000281955">
    <property type="component" value="Unassembled WGS sequence"/>
</dbReference>
<gene>
    <name evidence="2" type="ORF">CLV35_3922</name>
</gene>
<dbReference type="InterPro" id="IPR046156">
    <property type="entry name" value="DUF6158"/>
</dbReference>
<feature type="compositionally biased region" description="Basic and acidic residues" evidence="1">
    <location>
        <begin position="32"/>
        <end position="41"/>
    </location>
</feature>
<protein>
    <submittedName>
        <fullName evidence="2">Uncharacterized protein</fullName>
    </submittedName>
</protein>
<sequence>MTGIPTVELSDDDLHRELAHLYETRLETLRHGSDDALESHTARTQALEQEYQRRVPGREVDPERLRSGARARA</sequence>
<dbReference type="RefSeq" id="WP_121195152.1">
    <property type="nucleotide sequence ID" value="NZ_RBWV01000017.1"/>
</dbReference>
<comment type="caution">
    <text evidence="2">The sequence shown here is derived from an EMBL/GenBank/DDBJ whole genome shotgun (WGS) entry which is preliminary data.</text>
</comment>